<dbReference type="InterPro" id="IPR023120">
    <property type="entry name" value="WHTH_transcript_rep_HrcA_IDD"/>
</dbReference>
<keyword evidence="3 6" id="KW-0346">Stress response</keyword>
<name>A0A9X3RL16_9CORY</name>
<evidence type="ECO:0000313" key="9">
    <source>
        <dbReference type="Proteomes" id="UP001146468"/>
    </source>
</evidence>
<dbReference type="Pfam" id="PF01628">
    <property type="entry name" value="HrcA"/>
    <property type="match status" value="1"/>
</dbReference>
<evidence type="ECO:0000256" key="6">
    <source>
        <dbReference type="HAMAP-Rule" id="MF_00081"/>
    </source>
</evidence>
<dbReference type="GO" id="GO:0003677">
    <property type="term" value="F:DNA binding"/>
    <property type="evidence" value="ECO:0007669"/>
    <property type="project" value="InterPro"/>
</dbReference>
<dbReference type="Proteomes" id="UP001146468">
    <property type="component" value="Unassembled WGS sequence"/>
</dbReference>
<keyword evidence="9" id="KW-1185">Reference proteome</keyword>
<comment type="similarity">
    <text evidence="6">Belongs to the HrcA family.</text>
</comment>
<dbReference type="GO" id="GO:0045892">
    <property type="term" value="P:negative regulation of DNA-templated transcription"/>
    <property type="evidence" value="ECO:0007669"/>
    <property type="project" value="UniProtKB-UniRule"/>
</dbReference>
<dbReference type="Gene3D" id="3.30.390.60">
    <property type="entry name" value="Heat-inducible transcription repressor hrca homolog, domain 3"/>
    <property type="match status" value="1"/>
</dbReference>
<dbReference type="PIRSF" id="PIRSF005485">
    <property type="entry name" value="HrcA"/>
    <property type="match status" value="1"/>
</dbReference>
<sequence>MAGPARERRQAVLRAIVADYIAMQEPVGSKTLVEKHKLQVSSATIRNDMAVLETEGYIAQPHASSGRVPTEKGYRAFVDAINDVKPLSLPERRAISDFLESGVDLEDVMRRSAHLLAQLTRQAAVVQLPTLSVSRIKHCEVVALTPRRLLLVVITDNGRVDQRNVELSSPIDESGVSYLRDLLNGALAGKTMSDASTSLALLAADPPPVVADHLTRAIAVIMDTLVDTPSDRVLIAGAANLVPSRTDLLSVVEALEEQVVVLKLLANLPELGNVSVVIGKENEDEDLAKASIVTTSYGTAGETFGGLGVLGPTYMDYPGTIQKVAAVANYISLILAGEERT</sequence>
<dbReference type="InterPro" id="IPR021153">
    <property type="entry name" value="HrcA_C"/>
</dbReference>
<dbReference type="PANTHER" id="PTHR34824:SF1">
    <property type="entry name" value="HEAT-INDUCIBLE TRANSCRIPTION REPRESSOR HRCA"/>
    <property type="match status" value="1"/>
</dbReference>
<reference evidence="8" key="1">
    <citation type="submission" date="2022-02" db="EMBL/GenBank/DDBJ databases">
        <title>Corynebacterium sp. from urogenital microbiome.</title>
        <authorList>
            <person name="Cappelli E.A."/>
            <person name="Ribeiro T.G."/>
            <person name="Peixe L."/>
        </authorList>
    </citation>
    <scope>NUCLEOTIDE SEQUENCE</scope>
    <source>
        <strain evidence="8">C8Ua_172</strain>
    </source>
</reference>
<dbReference type="HAMAP" id="MF_00081">
    <property type="entry name" value="HrcA"/>
    <property type="match status" value="1"/>
</dbReference>
<dbReference type="InterPro" id="IPR002571">
    <property type="entry name" value="HrcA"/>
</dbReference>
<evidence type="ECO:0000256" key="3">
    <source>
        <dbReference type="ARBA" id="ARBA00023016"/>
    </source>
</evidence>
<dbReference type="EMBL" id="JAKMUS010000003">
    <property type="protein sequence ID" value="MCZ9293418.1"/>
    <property type="molecule type" value="Genomic_DNA"/>
</dbReference>
<dbReference type="NCBIfam" id="TIGR00331">
    <property type="entry name" value="hrcA"/>
    <property type="match status" value="1"/>
</dbReference>
<dbReference type="FunFam" id="1.10.10.10:FF:000049">
    <property type="entry name" value="Heat-inducible transcription repressor HrcA"/>
    <property type="match status" value="1"/>
</dbReference>
<dbReference type="InterPro" id="IPR029016">
    <property type="entry name" value="GAF-like_dom_sf"/>
</dbReference>
<dbReference type="AlphaFoldDB" id="A0A9X3RL16"/>
<evidence type="ECO:0000256" key="2">
    <source>
        <dbReference type="ARBA" id="ARBA00023015"/>
    </source>
</evidence>
<organism evidence="8 9">
    <name type="scientific">Corynebacterium meitnerae</name>
    <dbReference type="NCBI Taxonomy" id="2913498"/>
    <lineage>
        <taxon>Bacteria</taxon>
        <taxon>Bacillati</taxon>
        <taxon>Actinomycetota</taxon>
        <taxon>Actinomycetes</taxon>
        <taxon>Mycobacteriales</taxon>
        <taxon>Corynebacteriaceae</taxon>
        <taxon>Corynebacterium</taxon>
    </lineage>
</organism>
<gene>
    <name evidence="6 8" type="primary">hrcA</name>
    <name evidence="8" type="ORF">L8U60_02795</name>
</gene>
<evidence type="ECO:0000256" key="1">
    <source>
        <dbReference type="ARBA" id="ARBA00022491"/>
    </source>
</evidence>
<keyword evidence="2 6" id="KW-0805">Transcription regulation</keyword>
<evidence type="ECO:0000259" key="7">
    <source>
        <dbReference type="Pfam" id="PF01628"/>
    </source>
</evidence>
<dbReference type="InterPro" id="IPR036390">
    <property type="entry name" value="WH_DNA-bd_sf"/>
</dbReference>
<dbReference type="RefSeq" id="WP_269964878.1">
    <property type="nucleotide sequence ID" value="NZ_JAKMUS010000003.1"/>
</dbReference>
<keyword evidence="4 6" id="KW-0804">Transcription</keyword>
<protein>
    <recommendedName>
        <fullName evidence="6">Heat-inducible transcription repressor HrcA</fullName>
    </recommendedName>
</protein>
<dbReference type="SUPFAM" id="SSF46785">
    <property type="entry name" value="Winged helix' DNA-binding domain"/>
    <property type="match status" value="1"/>
</dbReference>
<evidence type="ECO:0000313" key="8">
    <source>
        <dbReference type="EMBL" id="MCZ9293418.1"/>
    </source>
</evidence>
<keyword evidence="1 6" id="KW-0678">Repressor</keyword>
<dbReference type="Gene3D" id="3.30.450.40">
    <property type="match status" value="1"/>
</dbReference>
<comment type="caution">
    <text evidence="8">The sequence shown here is derived from an EMBL/GenBank/DDBJ whole genome shotgun (WGS) entry which is preliminary data.</text>
</comment>
<proteinExistence type="inferred from homology"/>
<dbReference type="InterPro" id="IPR036388">
    <property type="entry name" value="WH-like_DNA-bd_sf"/>
</dbReference>
<dbReference type="SUPFAM" id="SSF55781">
    <property type="entry name" value="GAF domain-like"/>
    <property type="match status" value="1"/>
</dbReference>
<accession>A0A9X3RL16</accession>
<dbReference type="Gene3D" id="1.10.10.10">
    <property type="entry name" value="Winged helix-like DNA-binding domain superfamily/Winged helix DNA-binding domain"/>
    <property type="match status" value="1"/>
</dbReference>
<evidence type="ECO:0000256" key="4">
    <source>
        <dbReference type="ARBA" id="ARBA00023163"/>
    </source>
</evidence>
<comment type="function">
    <text evidence="5 6">Negative regulator of class I heat shock genes (grpE-dnaK-dnaJ and groELS operons). Prevents heat-shock induction of these operons.</text>
</comment>
<dbReference type="PANTHER" id="PTHR34824">
    <property type="entry name" value="HEAT-INDUCIBLE TRANSCRIPTION REPRESSOR HRCA"/>
    <property type="match status" value="1"/>
</dbReference>
<feature type="domain" description="Heat-inducible transcription repressor HrcA C-terminal" evidence="7">
    <location>
        <begin position="106"/>
        <end position="321"/>
    </location>
</feature>
<evidence type="ECO:0000256" key="5">
    <source>
        <dbReference type="ARBA" id="ARBA00055319"/>
    </source>
</evidence>